<sequence>MAASSGLCWMWNPTLVIGIVGSMGGAVRKMASSSSSIRYQLCLSSCISPGASMMNEVIGCSLERVQPPRSRGVREWTMKVEALPHARWSLRGILAGPAPNLGMSPHISVRDVRALQDSTQDVFLSFPPDLHSTKHPFEAPTAPVPPVAVQMASSTSSLHSHLSPSAITQVLEGYSTTSVLLRFKVHQEPTFDPDEMHLWLGWASRTRTLVGKTLFDSYAQLLRSTNVPIPMSFSFRQISSVTIHIDFGLTRMHNAPRMMFLLERLRLWHLAYVLKQSRRDWIQHHIWT</sequence>
<keyword evidence="3" id="KW-1185">Reference proteome</keyword>
<reference evidence="2 3" key="1">
    <citation type="submission" date="2016-07" db="EMBL/GenBank/DDBJ databases">
        <title>Draft genome of the white-rot fungus Obba rivulosa 3A-2.</title>
        <authorList>
            <consortium name="DOE Joint Genome Institute"/>
            <person name="Miettinen O."/>
            <person name="Riley R."/>
            <person name="Acob R."/>
            <person name="Barry K."/>
            <person name="Cullen D."/>
            <person name="De Vries R."/>
            <person name="Hainaut M."/>
            <person name="Hatakka A."/>
            <person name="Henrissat B."/>
            <person name="Hilden K."/>
            <person name="Kuo R."/>
            <person name="Labutti K."/>
            <person name="Lipzen A."/>
            <person name="Makela M.R."/>
            <person name="Sandor L."/>
            <person name="Spatafora J.W."/>
            <person name="Grigoriev I.V."/>
            <person name="Hibbett D.S."/>
        </authorList>
    </citation>
    <scope>NUCLEOTIDE SEQUENCE [LARGE SCALE GENOMIC DNA]</scope>
    <source>
        <strain evidence="2 3">3A-2</strain>
    </source>
</reference>
<keyword evidence="1" id="KW-0732">Signal</keyword>
<dbReference type="AlphaFoldDB" id="A0A8E2DJQ0"/>
<evidence type="ECO:0000313" key="3">
    <source>
        <dbReference type="Proteomes" id="UP000250043"/>
    </source>
</evidence>
<name>A0A8E2DJQ0_9APHY</name>
<dbReference type="Proteomes" id="UP000250043">
    <property type="component" value="Unassembled WGS sequence"/>
</dbReference>
<evidence type="ECO:0000313" key="2">
    <source>
        <dbReference type="EMBL" id="OCH84973.1"/>
    </source>
</evidence>
<gene>
    <name evidence="2" type="ORF">OBBRIDRAFT_807867</name>
</gene>
<dbReference type="EMBL" id="KV722618">
    <property type="protein sequence ID" value="OCH84973.1"/>
    <property type="molecule type" value="Genomic_DNA"/>
</dbReference>
<proteinExistence type="predicted"/>
<feature type="signal peptide" evidence="1">
    <location>
        <begin position="1"/>
        <end position="18"/>
    </location>
</feature>
<accession>A0A8E2DJQ0</accession>
<organism evidence="2 3">
    <name type="scientific">Obba rivulosa</name>
    <dbReference type="NCBI Taxonomy" id="1052685"/>
    <lineage>
        <taxon>Eukaryota</taxon>
        <taxon>Fungi</taxon>
        <taxon>Dikarya</taxon>
        <taxon>Basidiomycota</taxon>
        <taxon>Agaricomycotina</taxon>
        <taxon>Agaricomycetes</taxon>
        <taxon>Polyporales</taxon>
        <taxon>Gelatoporiaceae</taxon>
        <taxon>Obba</taxon>
    </lineage>
</organism>
<protein>
    <submittedName>
        <fullName evidence="2">Uncharacterized protein</fullName>
    </submittedName>
</protein>
<feature type="chain" id="PRO_5034514032" evidence="1">
    <location>
        <begin position="19"/>
        <end position="288"/>
    </location>
</feature>
<evidence type="ECO:0000256" key="1">
    <source>
        <dbReference type="SAM" id="SignalP"/>
    </source>
</evidence>